<dbReference type="GeneID" id="56144102"/>
<name>A0A7D6GTE2_9EURY</name>
<feature type="compositionally biased region" description="Acidic residues" evidence="1">
    <location>
        <begin position="24"/>
        <end position="59"/>
    </location>
</feature>
<proteinExistence type="predicted"/>
<keyword evidence="3" id="KW-1185">Reference proteome</keyword>
<dbReference type="EMBL" id="CP059154">
    <property type="protein sequence ID" value="QLK24984.1"/>
    <property type="molecule type" value="Genomic_DNA"/>
</dbReference>
<organism evidence="2 3">
    <name type="scientific">Natrinema zhouii</name>
    <dbReference type="NCBI Taxonomy" id="1710539"/>
    <lineage>
        <taxon>Archaea</taxon>
        <taxon>Methanobacteriati</taxon>
        <taxon>Methanobacteriota</taxon>
        <taxon>Stenosarchaea group</taxon>
        <taxon>Halobacteria</taxon>
        <taxon>Halobacteriales</taxon>
        <taxon>Natrialbaceae</taxon>
        <taxon>Natrinema</taxon>
    </lineage>
</organism>
<feature type="region of interest" description="Disordered" evidence="1">
    <location>
        <begin position="19"/>
        <end position="59"/>
    </location>
</feature>
<dbReference type="OrthoDB" id="382620at2157"/>
<gene>
    <name evidence="2" type="ORF">HYG81_12815</name>
</gene>
<dbReference type="AlphaFoldDB" id="A0A7D6GTE2"/>
<evidence type="ECO:0000313" key="3">
    <source>
        <dbReference type="Proteomes" id="UP000510869"/>
    </source>
</evidence>
<dbReference type="Proteomes" id="UP000510869">
    <property type="component" value="Chromosome"/>
</dbReference>
<dbReference type="RefSeq" id="WP_180840175.1">
    <property type="nucleotide sequence ID" value="NZ_CP059154.1"/>
</dbReference>
<evidence type="ECO:0000256" key="1">
    <source>
        <dbReference type="SAM" id="MobiDB-lite"/>
    </source>
</evidence>
<dbReference type="PROSITE" id="PS51257">
    <property type="entry name" value="PROKAR_LIPOPROTEIN"/>
    <property type="match status" value="1"/>
</dbReference>
<reference evidence="2 3" key="1">
    <citation type="submission" date="2020-07" db="EMBL/GenBank/DDBJ databases">
        <title>Natrinema (YPL30) sp. nov. and Haloterrigena xxxxxx (YPL8) sp. nov., isolated from a salt mine.</title>
        <authorList>
            <person name="Cui H."/>
        </authorList>
    </citation>
    <scope>NUCLEOTIDE SEQUENCE [LARGE SCALE GENOMIC DNA]</scope>
    <source>
        <strain evidence="2 3">YPL13</strain>
    </source>
</reference>
<accession>A0A7D6GTE2</accession>
<protein>
    <submittedName>
        <fullName evidence="2">Uncharacterized protein</fullName>
    </submittedName>
</protein>
<dbReference type="KEGG" id="nay:HYG81_12815"/>
<evidence type="ECO:0000313" key="2">
    <source>
        <dbReference type="EMBL" id="QLK24984.1"/>
    </source>
</evidence>
<sequence>MNRRKLLSSITGIGVIGLAGCAADGDDSEDSEATDDGEQDDSETDNTDSGEDDSEEEYETGVVYEDTLSNLRNWQVDVVEGQTVTVEASNIGEGERLRFQVGDGTGFVHSYQFYEEKDGETNEYEIESDGQHQLQLNPDRHEAPVNEDVEIDVRMELSEP</sequence>